<organism evidence="2 3">
    <name type="scientific">Pseudomaricurvus hydrocarbonicus</name>
    <dbReference type="NCBI Taxonomy" id="1470433"/>
    <lineage>
        <taxon>Bacteria</taxon>
        <taxon>Pseudomonadati</taxon>
        <taxon>Pseudomonadota</taxon>
        <taxon>Gammaproteobacteria</taxon>
        <taxon>Cellvibrionales</taxon>
        <taxon>Cellvibrionaceae</taxon>
        <taxon>Pseudomaricurvus</taxon>
    </lineage>
</organism>
<dbReference type="AlphaFoldDB" id="A0A9E5JU44"/>
<keyword evidence="1" id="KW-1133">Transmembrane helix</keyword>
<evidence type="ECO:0000313" key="3">
    <source>
        <dbReference type="Proteomes" id="UP000787472"/>
    </source>
</evidence>
<proteinExistence type="predicted"/>
<evidence type="ECO:0000256" key="1">
    <source>
        <dbReference type="SAM" id="Phobius"/>
    </source>
</evidence>
<dbReference type="EMBL" id="JAAONZ010000002">
    <property type="protein sequence ID" value="NHO64605.1"/>
    <property type="molecule type" value="Genomic_DNA"/>
</dbReference>
<accession>A0A9E5JU44</accession>
<protein>
    <submittedName>
        <fullName evidence="2">Uncharacterized protein</fullName>
    </submittedName>
</protein>
<gene>
    <name evidence="2" type="ORF">G8770_03475</name>
</gene>
<keyword evidence="3" id="KW-1185">Reference proteome</keyword>
<name>A0A9E5JU44_9GAMM</name>
<keyword evidence="1" id="KW-0472">Membrane</keyword>
<sequence>MERKITILGIFVGIVGIATTVYGYLIPNKTVSSAVVVSNSPAIATHPHSLSVTERPIPAPNPVRSFLTPSIKISGGTATLAISSVGANVTIKESTNGIPYAGGVISSTGVKQTVFVPVGQQLVVNLTGTGVDLEISRHVAEQITVNNTGTGSNVSIF</sequence>
<dbReference type="RefSeq" id="WP_167181803.1">
    <property type="nucleotide sequence ID" value="NZ_JAAONZ010000002.1"/>
</dbReference>
<reference evidence="2" key="1">
    <citation type="submission" date="2020-03" db="EMBL/GenBank/DDBJ databases">
        <authorList>
            <person name="Guo F."/>
        </authorList>
    </citation>
    <scope>NUCLEOTIDE SEQUENCE</scope>
    <source>
        <strain evidence="2">JCM 30134</strain>
    </source>
</reference>
<dbReference type="Proteomes" id="UP000787472">
    <property type="component" value="Unassembled WGS sequence"/>
</dbReference>
<feature type="transmembrane region" description="Helical" evidence="1">
    <location>
        <begin position="7"/>
        <end position="25"/>
    </location>
</feature>
<evidence type="ECO:0000313" key="2">
    <source>
        <dbReference type="EMBL" id="NHO64605.1"/>
    </source>
</evidence>
<comment type="caution">
    <text evidence="2">The sequence shown here is derived from an EMBL/GenBank/DDBJ whole genome shotgun (WGS) entry which is preliminary data.</text>
</comment>
<keyword evidence="1" id="KW-0812">Transmembrane</keyword>